<evidence type="ECO:0000313" key="2">
    <source>
        <dbReference type="EMBL" id="CAH1448507.1"/>
    </source>
</evidence>
<comment type="caution">
    <text evidence="2">The sequence shown here is derived from an EMBL/GenBank/DDBJ whole genome shotgun (WGS) entry which is preliminary data.</text>
</comment>
<evidence type="ECO:0000256" key="1">
    <source>
        <dbReference type="SAM" id="SignalP"/>
    </source>
</evidence>
<feature type="chain" id="PRO_5043942059" evidence="1">
    <location>
        <begin position="26"/>
        <end position="90"/>
    </location>
</feature>
<dbReference type="EMBL" id="CAKMRJ010005634">
    <property type="protein sequence ID" value="CAH1448507.1"/>
    <property type="molecule type" value="Genomic_DNA"/>
</dbReference>
<protein>
    <submittedName>
        <fullName evidence="2">Uncharacterized protein</fullName>
    </submittedName>
</protein>
<organism evidence="2 3">
    <name type="scientific">Lactuca virosa</name>
    <dbReference type="NCBI Taxonomy" id="75947"/>
    <lineage>
        <taxon>Eukaryota</taxon>
        <taxon>Viridiplantae</taxon>
        <taxon>Streptophyta</taxon>
        <taxon>Embryophyta</taxon>
        <taxon>Tracheophyta</taxon>
        <taxon>Spermatophyta</taxon>
        <taxon>Magnoliopsida</taxon>
        <taxon>eudicotyledons</taxon>
        <taxon>Gunneridae</taxon>
        <taxon>Pentapetalae</taxon>
        <taxon>asterids</taxon>
        <taxon>campanulids</taxon>
        <taxon>Asterales</taxon>
        <taxon>Asteraceae</taxon>
        <taxon>Cichorioideae</taxon>
        <taxon>Cichorieae</taxon>
        <taxon>Lactucinae</taxon>
        <taxon>Lactuca</taxon>
    </lineage>
</organism>
<reference evidence="2 3" key="1">
    <citation type="submission" date="2022-01" db="EMBL/GenBank/DDBJ databases">
        <authorList>
            <person name="Xiong W."/>
            <person name="Schranz E."/>
        </authorList>
    </citation>
    <scope>NUCLEOTIDE SEQUENCE [LARGE SCALE GENOMIC DNA]</scope>
</reference>
<sequence length="90" mass="9570">MKRISFTIIWAIILLLFISVSGGGAKKKLAGAMESQPPTNISLGPYDCETIADCKKFCENFPGSLPICVKHICGCVGLSSNGVAKKTLTH</sequence>
<proteinExistence type="predicted"/>
<accession>A0AAU9PDW8</accession>
<dbReference type="Proteomes" id="UP001157418">
    <property type="component" value="Unassembled WGS sequence"/>
</dbReference>
<keyword evidence="1" id="KW-0732">Signal</keyword>
<keyword evidence="3" id="KW-1185">Reference proteome</keyword>
<dbReference type="AlphaFoldDB" id="A0AAU9PDW8"/>
<evidence type="ECO:0000313" key="3">
    <source>
        <dbReference type="Proteomes" id="UP001157418"/>
    </source>
</evidence>
<gene>
    <name evidence="2" type="ORF">LVIROSA_LOCUS34047</name>
</gene>
<feature type="signal peptide" evidence="1">
    <location>
        <begin position="1"/>
        <end position="25"/>
    </location>
</feature>
<name>A0AAU9PDW8_9ASTR</name>